<reference evidence="1 2" key="1">
    <citation type="journal article" date="2013" name="Genome Announc.">
        <title>Complete Genome Sequence of Glaciecola psychrophila Strain 170T.</title>
        <authorList>
            <person name="Yin J."/>
            <person name="Chen J."/>
            <person name="Liu G."/>
            <person name="Yu Y."/>
            <person name="Song L."/>
            <person name="Wang X."/>
            <person name="Qu X."/>
        </authorList>
    </citation>
    <scope>NUCLEOTIDE SEQUENCE [LARGE SCALE GENOMIC DNA]</scope>
    <source>
        <strain evidence="1 2">170</strain>
    </source>
</reference>
<protein>
    <submittedName>
        <fullName evidence="1">Uncharacterized protein</fullName>
    </submittedName>
</protein>
<sequence>MRPFFTHETDWENVVIGNIDITSKIALNVRTLYLSYLNPYYNIRAMQRLF</sequence>
<keyword evidence="2" id="KW-1185">Reference proteome</keyword>
<dbReference type="Proteomes" id="UP000011864">
    <property type="component" value="Chromosome"/>
</dbReference>
<gene>
    <name evidence="1" type="ORF">C427_5204</name>
</gene>
<dbReference type="EMBL" id="CP003837">
    <property type="protein sequence ID" value="AGH47301.1"/>
    <property type="molecule type" value="Genomic_DNA"/>
</dbReference>
<organism evidence="1 2">
    <name type="scientific">Paraglaciecola psychrophila 170</name>
    <dbReference type="NCBI Taxonomy" id="1129794"/>
    <lineage>
        <taxon>Bacteria</taxon>
        <taxon>Pseudomonadati</taxon>
        <taxon>Pseudomonadota</taxon>
        <taxon>Gammaproteobacteria</taxon>
        <taxon>Alteromonadales</taxon>
        <taxon>Alteromonadaceae</taxon>
        <taxon>Paraglaciecola</taxon>
    </lineage>
</organism>
<proteinExistence type="predicted"/>
<dbReference type="KEGG" id="gps:C427_5204"/>
<accession>K7A6Y9</accession>
<dbReference type="AlphaFoldDB" id="K7A6Y9"/>
<dbReference type="PATRIC" id="fig|1129794.4.peg.5186"/>
<dbReference type="STRING" id="1129794.C427_5204"/>
<name>K7A6Y9_9ALTE</name>
<evidence type="ECO:0000313" key="2">
    <source>
        <dbReference type="Proteomes" id="UP000011864"/>
    </source>
</evidence>
<evidence type="ECO:0000313" key="1">
    <source>
        <dbReference type="EMBL" id="AGH47301.1"/>
    </source>
</evidence>
<dbReference type="HOGENOM" id="CLU_3120846_0_0_6"/>